<dbReference type="Gene3D" id="3.40.50.150">
    <property type="entry name" value="Vaccinia Virus protein VP39"/>
    <property type="match status" value="1"/>
</dbReference>
<comment type="caution">
    <text evidence="3">The sequence shown here is derived from an EMBL/GenBank/DDBJ whole genome shotgun (WGS) entry which is preliminary data.</text>
</comment>
<dbReference type="SUPFAM" id="SSF53335">
    <property type="entry name" value="S-adenosyl-L-methionine-dependent methyltransferases"/>
    <property type="match status" value="1"/>
</dbReference>
<sequence length="69" mass="8174">MNKRPAKYLIINDLNGEITNLSQCVQNDFDDLAKRLEWFVCSRQLFFELAEIDPESFSKVERASRFLFL</sequence>
<evidence type="ECO:0000313" key="3">
    <source>
        <dbReference type="EMBL" id="MBB4076527.1"/>
    </source>
</evidence>
<accession>A0A840E0R8</accession>
<gene>
    <name evidence="3" type="ORF">GGR08_000827</name>
</gene>
<dbReference type="Proteomes" id="UP000585970">
    <property type="component" value="Unassembled WGS sequence"/>
</dbReference>
<name>A0A840E0R8_9HYPH</name>
<organism evidence="3 4">
    <name type="scientific">Bartonella fuyuanensis</name>
    <dbReference type="NCBI Taxonomy" id="1460968"/>
    <lineage>
        <taxon>Bacteria</taxon>
        <taxon>Pseudomonadati</taxon>
        <taxon>Pseudomonadota</taxon>
        <taxon>Alphaproteobacteria</taxon>
        <taxon>Hyphomicrobiales</taxon>
        <taxon>Bartonellaceae</taxon>
        <taxon>Bartonella</taxon>
    </lineage>
</organism>
<keyword evidence="4" id="KW-1185">Reference proteome</keyword>
<comment type="catalytic activity">
    <reaction evidence="2">
        <text>a 2'-deoxyadenosine in DNA + S-adenosyl-L-methionine = an N(6)-methyl-2'-deoxyadenosine in DNA + S-adenosyl-L-homocysteine + H(+)</text>
        <dbReference type="Rhea" id="RHEA:15197"/>
        <dbReference type="Rhea" id="RHEA-COMP:12418"/>
        <dbReference type="Rhea" id="RHEA-COMP:12419"/>
        <dbReference type="ChEBI" id="CHEBI:15378"/>
        <dbReference type="ChEBI" id="CHEBI:57856"/>
        <dbReference type="ChEBI" id="CHEBI:59789"/>
        <dbReference type="ChEBI" id="CHEBI:90615"/>
        <dbReference type="ChEBI" id="CHEBI:90616"/>
        <dbReference type="EC" id="2.1.1.72"/>
    </reaction>
</comment>
<dbReference type="GO" id="GO:0032259">
    <property type="term" value="P:methylation"/>
    <property type="evidence" value="ECO:0007669"/>
    <property type="project" value="UniProtKB-KW"/>
</dbReference>
<keyword evidence="3" id="KW-0489">Methyltransferase</keyword>
<dbReference type="InterPro" id="IPR029063">
    <property type="entry name" value="SAM-dependent_MTases_sf"/>
</dbReference>
<proteinExistence type="predicted"/>
<evidence type="ECO:0000256" key="1">
    <source>
        <dbReference type="ARBA" id="ARBA00011900"/>
    </source>
</evidence>
<evidence type="ECO:0000256" key="2">
    <source>
        <dbReference type="ARBA" id="ARBA00047942"/>
    </source>
</evidence>
<reference evidence="3 4" key="1">
    <citation type="submission" date="2020-08" db="EMBL/GenBank/DDBJ databases">
        <title>Genomic Encyclopedia of Type Strains, Phase IV (KMG-IV): sequencing the most valuable type-strain genomes for metagenomic binning, comparative biology and taxonomic classification.</title>
        <authorList>
            <person name="Goeker M."/>
        </authorList>
    </citation>
    <scope>NUCLEOTIDE SEQUENCE [LARGE SCALE GENOMIC DNA]</scope>
    <source>
        <strain evidence="3 4">DSM 100694</strain>
    </source>
</reference>
<keyword evidence="3" id="KW-0808">Transferase</keyword>
<dbReference type="InterPro" id="IPR023095">
    <property type="entry name" value="Ade_MeTrfase_dom_2"/>
</dbReference>
<dbReference type="GO" id="GO:0009007">
    <property type="term" value="F:site-specific DNA-methyltransferase (adenine-specific) activity"/>
    <property type="evidence" value="ECO:0007669"/>
    <property type="project" value="InterPro"/>
</dbReference>
<evidence type="ECO:0000313" key="4">
    <source>
        <dbReference type="Proteomes" id="UP000585970"/>
    </source>
</evidence>
<dbReference type="AlphaFoldDB" id="A0A840E0R8"/>
<dbReference type="RefSeq" id="WP_246350114.1">
    <property type="nucleotide sequence ID" value="NZ_JACIFE010000006.1"/>
</dbReference>
<protein>
    <recommendedName>
        <fullName evidence="1">site-specific DNA-methyltransferase (adenine-specific)</fullName>
        <ecNumber evidence="1">2.1.1.72</ecNumber>
    </recommendedName>
</protein>
<dbReference type="EMBL" id="JACIFE010000006">
    <property type="protein sequence ID" value="MBB4076527.1"/>
    <property type="molecule type" value="Genomic_DNA"/>
</dbReference>
<dbReference type="Gene3D" id="1.10.1020.10">
    <property type="entry name" value="Adenine-specific Methyltransferase, Domain 2"/>
    <property type="match status" value="1"/>
</dbReference>
<dbReference type="EC" id="2.1.1.72" evidence="1"/>